<gene>
    <name evidence="8" type="ORF">CFB84_23225</name>
</gene>
<accession>A0A228IIZ1</accession>
<dbReference type="EC" id="3.2.1.17" evidence="6"/>
<dbReference type="InterPro" id="IPR023347">
    <property type="entry name" value="Lysozyme_dom_sf"/>
</dbReference>
<comment type="caution">
    <text evidence="8">The sequence shown here is derived from an EMBL/GenBank/DDBJ whole genome shotgun (WGS) entry which is preliminary data.</text>
</comment>
<keyword evidence="4 6" id="KW-0378">Hydrolase</keyword>
<organism evidence="8 9">
    <name type="scientific">Burkholderia aenigmatica</name>
    <dbReference type="NCBI Taxonomy" id="2015348"/>
    <lineage>
        <taxon>Bacteria</taxon>
        <taxon>Pseudomonadati</taxon>
        <taxon>Pseudomonadota</taxon>
        <taxon>Betaproteobacteria</taxon>
        <taxon>Burkholderiales</taxon>
        <taxon>Burkholderiaceae</taxon>
        <taxon>Burkholderia</taxon>
        <taxon>Burkholderia cepacia complex</taxon>
    </lineage>
</organism>
<feature type="signal peptide" evidence="7">
    <location>
        <begin position="1"/>
        <end position="21"/>
    </location>
</feature>
<evidence type="ECO:0000256" key="5">
    <source>
        <dbReference type="ARBA" id="ARBA00023295"/>
    </source>
</evidence>
<name>A0A228IIZ1_9BURK</name>
<dbReference type="GO" id="GO:0042742">
    <property type="term" value="P:defense response to bacterium"/>
    <property type="evidence" value="ECO:0007669"/>
    <property type="project" value="UniProtKB-KW"/>
</dbReference>
<dbReference type="GO" id="GO:0003796">
    <property type="term" value="F:lysozyme activity"/>
    <property type="evidence" value="ECO:0007669"/>
    <property type="project" value="UniProtKB-EC"/>
</dbReference>
<dbReference type="PANTHER" id="PTHR38107">
    <property type="match status" value="1"/>
</dbReference>
<reference evidence="9" key="1">
    <citation type="submission" date="2017-06" db="EMBL/GenBank/DDBJ databases">
        <authorList>
            <person name="LiPuma J."/>
            <person name="Spilker T."/>
        </authorList>
    </citation>
    <scope>NUCLEOTIDE SEQUENCE [LARGE SCALE GENOMIC DNA]</scope>
    <source>
        <strain evidence="9">AU17325</strain>
    </source>
</reference>
<dbReference type="Proteomes" id="UP000214600">
    <property type="component" value="Unassembled WGS sequence"/>
</dbReference>
<dbReference type="AlphaFoldDB" id="A0A228IIZ1"/>
<dbReference type="InterPro" id="IPR034690">
    <property type="entry name" value="Endolysin_T4_type"/>
</dbReference>
<dbReference type="GO" id="GO:0031640">
    <property type="term" value="P:killing of cells of another organism"/>
    <property type="evidence" value="ECO:0007669"/>
    <property type="project" value="UniProtKB-KW"/>
</dbReference>
<dbReference type="OrthoDB" id="5327667at2"/>
<dbReference type="InterPro" id="IPR023346">
    <property type="entry name" value="Lysozyme-like_dom_sf"/>
</dbReference>
<dbReference type="CDD" id="cd16900">
    <property type="entry name" value="endolysin_R21-like"/>
    <property type="match status" value="1"/>
</dbReference>
<evidence type="ECO:0000256" key="7">
    <source>
        <dbReference type="SAM" id="SignalP"/>
    </source>
</evidence>
<keyword evidence="2 6" id="KW-0929">Antimicrobial</keyword>
<reference evidence="8 9" key="2">
    <citation type="submission" date="2017-08" db="EMBL/GenBank/DDBJ databases">
        <title>WGS of novel Burkholderia cepaca complex species.</title>
        <authorList>
            <person name="Lipuma J."/>
            <person name="Spilker T."/>
        </authorList>
    </citation>
    <scope>NUCLEOTIDE SEQUENCE [LARGE SCALE GENOMIC DNA]</scope>
    <source>
        <strain evidence="8 9">AU17325</strain>
    </source>
</reference>
<evidence type="ECO:0000313" key="9">
    <source>
        <dbReference type="Proteomes" id="UP000214600"/>
    </source>
</evidence>
<proteinExistence type="inferred from homology"/>
<keyword evidence="5 6" id="KW-0326">Glycosidase</keyword>
<evidence type="ECO:0000256" key="6">
    <source>
        <dbReference type="RuleBase" id="RU003788"/>
    </source>
</evidence>
<dbReference type="RefSeq" id="WP_089452180.1">
    <property type="nucleotide sequence ID" value="NZ_NKFA01000008.1"/>
</dbReference>
<dbReference type="Pfam" id="PF00959">
    <property type="entry name" value="Phage_lysozyme"/>
    <property type="match status" value="1"/>
</dbReference>
<sequence>MPQINRAIVARVAGAAAVAAALFTAQFEGHSNNVYLDPVGIPTVCDGHARTGPDGKPLRLGQTYSDDVCSYLLGKDISEADKAVQRLIKVPLSEGERIAYTDFTFNAGAANLAASTLLKKLNSGDRVEACHELPRWTCATVASGKGDATGTCATRDRTKKQLPGLVKRRDAEMKVCLGYARGAPG</sequence>
<evidence type="ECO:0000256" key="2">
    <source>
        <dbReference type="ARBA" id="ARBA00022529"/>
    </source>
</evidence>
<evidence type="ECO:0000256" key="3">
    <source>
        <dbReference type="ARBA" id="ARBA00022638"/>
    </source>
</evidence>
<dbReference type="PANTHER" id="PTHR38107:SF3">
    <property type="entry name" value="LYSOZYME RRRD-RELATED"/>
    <property type="match status" value="1"/>
</dbReference>
<dbReference type="InterPro" id="IPR043688">
    <property type="entry name" value="SAR_endolysin-like"/>
</dbReference>
<protein>
    <recommendedName>
        <fullName evidence="6">Lysozyme</fullName>
        <ecNumber evidence="6">3.2.1.17</ecNumber>
    </recommendedName>
</protein>
<feature type="chain" id="PRO_5013211829" description="Lysozyme" evidence="7">
    <location>
        <begin position="22"/>
        <end position="185"/>
    </location>
</feature>
<dbReference type="Gene3D" id="1.10.530.40">
    <property type="match status" value="1"/>
</dbReference>
<dbReference type="GO" id="GO:0009253">
    <property type="term" value="P:peptidoglycan catabolic process"/>
    <property type="evidence" value="ECO:0007669"/>
    <property type="project" value="InterPro"/>
</dbReference>
<evidence type="ECO:0000256" key="1">
    <source>
        <dbReference type="ARBA" id="ARBA00000632"/>
    </source>
</evidence>
<dbReference type="InterPro" id="IPR002196">
    <property type="entry name" value="Glyco_hydro_24"/>
</dbReference>
<dbReference type="HAMAP" id="MF_04110">
    <property type="entry name" value="ENDOLYSIN_T4"/>
    <property type="match status" value="1"/>
</dbReference>
<dbReference type="SUPFAM" id="SSF53955">
    <property type="entry name" value="Lysozyme-like"/>
    <property type="match status" value="1"/>
</dbReference>
<dbReference type="EMBL" id="NKFA01000008">
    <property type="protein sequence ID" value="OXI42152.1"/>
    <property type="molecule type" value="Genomic_DNA"/>
</dbReference>
<keyword evidence="3 6" id="KW-0081">Bacteriolytic enzyme</keyword>
<dbReference type="HAMAP" id="MF_04136">
    <property type="entry name" value="SAR_ENDOLYSIN"/>
    <property type="match status" value="1"/>
</dbReference>
<comment type="catalytic activity">
    <reaction evidence="1 6">
        <text>Hydrolysis of (1-&gt;4)-beta-linkages between N-acetylmuramic acid and N-acetyl-D-glucosamine residues in a peptidoglycan and between N-acetyl-D-glucosamine residues in chitodextrins.</text>
        <dbReference type="EC" id="3.2.1.17"/>
    </reaction>
</comment>
<dbReference type="GO" id="GO:0016998">
    <property type="term" value="P:cell wall macromolecule catabolic process"/>
    <property type="evidence" value="ECO:0007669"/>
    <property type="project" value="InterPro"/>
</dbReference>
<keyword evidence="7" id="KW-0732">Signal</keyword>
<evidence type="ECO:0000313" key="8">
    <source>
        <dbReference type="EMBL" id="OXI42152.1"/>
    </source>
</evidence>
<comment type="similarity">
    <text evidence="6">Belongs to the glycosyl hydrolase 24 family.</text>
</comment>
<evidence type="ECO:0000256" key="4">
    <source>
        <dbReference type="ARBA" id="ARBA00022801"/>
    </source>
</evidence>
<dbReference type="InterPro" id="IPR051018">
    <property type="entry name" value="Bacteriophage_GH24"/>
</dbReference>